<dbReference type="InterPro" id="IPR006073">
    <property type="entry name" value="GTP-bd"/>
</dbReference>
<organism evidence="9 10">
    <name type="scientific">Acanthoscelides obtectus</name>
    <name type="common">Bean weevil</name>
    <name type="synonym">Bruchus obtectus</name>
    <dbReference type="NCBI Taxonomy" id="200917"/>
    <lineage>
        <taxon>Eukaryota</taxon>
        <taxon>Metazoa</taxon>
        <taxon>Ecdysozoa</taxon>
        <taxon>Arthropoda</taxon>
        <taxon>Hexapoda</taxon>
        <taxon>Insecta</taxon>
        <taxon>Pterygota</taxon>
        <taxon>Neoptera</taxon>
        <taxon>Endopterygota</taxon>
        <taxon>Coleoptera</taxon>
        <taxon>Polyphaga</taxon>
        <taxon>Cucujiformia</taxon>
        <taxon>Chrysomeloidea</taxon>
        <taxon>Chrysomelidae</taxon>
        <taxon>Bruchinae</taxon>
        <taxon>Bruchini</taxon>
        <taxon>Acanthoscelides</taxon>
    </lineage>
</organism>
<dbReference type="GO" id="GO:0005730">
    <property type="term" value="C:nucleolus"/>
    <property type="evidence" value="ECO:0007669"/>
    <property type="project" value="TreeGrafter"/>
</dbReference>
<keyword evidence="4" id="KW-0342">GTP-binding</keyword>
<dbReference type="InterPro" id="IPR050755">
    <property type="entry name" value="TRAFAC_YlqF/YawG_RiboMat"/>
</dbReference>
<evidence type="ECO:0000313" key="9">
    <source>
        <dbReference type="EMBL" id="CAH1998928.1"/>
    </source>
</evidence>
<feature type="compositionally biased region" description="Low complexity" evidence="7">
    <location>
        <begin position="266"/>
        <end position="276"/>
    </location>
</feature>
<dbReference type="InterPro" id="IPR027417">
    <property type="entry name" value="P-loop_NTPase"/>
</dbReference>
<dbReference type="OrthoDB" id="444945at2759"/>
<evidence type="ECO:0000259" key="8">
    <source>
        <dbReference type="Pfam" id="PF01926"/>
    </source>
</evidence>
<dbReference type="PRINTS" id="PR00326">
    <property type="entry name" value="GTP1OBG"/>
</dbReference>
<dbReference type="Proteomes" id="UP001152888">
    <property type="component" value="Unassembled WGS sequence"/>
</dbReference>
<protein>
    <recommendedName>
        <fullName evidence="6">Guanine nucleotide-binding protein-like 3 homolog</fullName>
    </recommendedName>
</protein>
<dbReference type="PANTHER" id="PTHR11089">
    <property type="entry name" value="GTP-BINDING PROTEIN-RELATED"/>
    <property type="match status" value="1"/>
</dbReference>
<sequence length="327" mass="35966">MSLLANYCRNKGIKTSVTVGVVGLPNVGKSSIINSLKRSKACNVGATPGVTKAMQIVQLDSKIKLLDSPGIVFAAGNDAGAALRNAVNISSLSDPLTPANAILQKVSKQQIMEMYDVPEYNSPEEFYALKATRTGRFKKGGVPDIVAAARGLLEDWNSGKIKYYTVPPEGTDNLISAKIVSEVGKEFDIESFEAMETDVLSKIEKESDKKDAFVLDSMGTVDAIEEMEQDGEDDLLSKNMTVAQKKTEKQKQAPRVKKPDPEMELEGNQKLNQLKKNQFKKEKKQRKRREKVALQLSAGLENFNITEGSTSTESYDFKTDFVDALKE</sequence>
<evidence type="ECO:0000256" key="3">
    <source>
        <dbReference type="ARBA" id="ARBA00023054"/>
    </source>
</evidence>
<evidence type="ECO:0000256" key="5">
    <source>
        <dbReference type="ARBA" id="ARBA00023242"/>
    </source>
</evidence>
<dbReference type="EMBL" id="CAKOFQ010007345">
    <property type="protein sequence ID" value="CAH1998928.1"/>
    <property type="molecule type" value="Genomic_DNA"/>
</dbReference>
<dbReference type="SUPFAM" id="SSF52540">
    <property type="entry name" value="P-loop containing nucleoside triphosphate hydrolases"/>
    <property type="match status" value="1"/>
</dbReference>
<dbReference type="FunFam" id="1.10.1580.10:FF:000002">
    <property type="entry name" value="Guanine nucleotide-binding protein-like 3 (nucleolar)-like"/>
    <property type="match status" value="1"/>
</dbReference>
<dbReference type="CDD" id="cd00882">
    <property type="entry name" value="Ras_like_GTPase"/>
    <property type="match status" value="1"/>
</dbReference>
<proteinExistence type="predicted"/>
<name>A0A9P0PVQ6_ACAOB</name>
<feature type="domain" description="G" evidence="8">
    <location>
        <begin position="18"/>
        <end position="88"/>
    </location>
</feature>
<dbReference type="GO" id="GO:0005525">
    <property type="term" value="F:GTP binding"/>
    <property type="evidence" value="ECO:0007669"/>
    <property type="project" value="UniProtKB-KW"/>
</dbReference>
<dbReference type="Pfam" id="PF01926">
    <property type="entry name" value="MMR_HSR1"/>
    <property type="match status" value="1"/>
</dbReference>
<dbReference type="PANTHER" id="PTHR11089:SF30">
    <property type="entry name" value="GUANINE NUCLEOTIDE-BINDING PROTEIN-LIKE 3 HOMOLOG"/>
    <property type="match status" value="1"/>
</dbReference>
<evidence type="ECO:0000313" key="10">
    <source>
        <dbReference type="Proteomes" id="UP001152888"/>
    </source>
</evidence>
<keyword evidence="10" id="KW-1185">Reference proteome</keyword>
<gene>
    <name evidence="9" type="ORF">ACAOBT_LOCUS24685</name>
</gene>
<evidence type="ECO:0000256" key="7">
    <source>
        <dbReference type="SAM" id="MobiDB-lite"/>
    </source>
</evidence>
<keyword evidence="3" id="KW-0175">Coiled coil</keyword>
<comment type="caution">
    <text evidence="9">The sequence shown here is derived from an EMBL/GenBank/DDBJ whole genome shotgun (WGS) entry which is preliminary data.</text>
</comment>
<feature type="compositionally biased region" description="Basic and acidic residues" evidence="7">
    <location>
        <begin position="245"/>
        <end position="261"/>
    </location>
</feature>
<accession>A0A9P0PVQ6</accession>
<dbReference type="Gene3D" id="3.40.50.300">
    <property type="entry name" value="P-loop containing nucleotide triphosphate hydrolases"/>
    <property type="match status" value="1"/>
</dbReference>
<dbReference type="InterPro" id="IPR023179">
    <property type="entry name" value="GTP-bd_ortho_bundle_sf"/>
</dbReference>
<feature type="region of interest" description="Disordered" evidence="7">
    <location>
        <begin position="242"/>
        <end position="291"/>
    </location>
</feature>
<keyword evidence="5" id="KW-0539">Nucleus</keyword>
<dbReference type="Gene3D" id="1.10.1580.10">
    <property type="match status" value="1"/>
</dbReference>
<dbReference type="AlphaFoldDB" id="A0A9P0PVQ6"/>
<comment type="subcellular location">
    <subcellularLocation>
        <location evidence="1">Nucleus</location>
    </subcellularLocation>
</comment>
<keyword evidence="2" id="KW-0547">Nucleotide-binding</keyword>
<evidence type="ECO:0000256" key="6">
    <source>
        <dbReference type="ARBA" id="ARBA00069022"/>
    </source>
</evidence>
<feature type="compositionally biased region" description="Basic residues" evidence="7">
    <location>
        <begin position="277"/>
        <end position="290"/>
    </location>
</feature>
<evidence type="ECO:0000256" key="1">
    <source>
        <dbReference type="ARBA" id="ARBA00004123"/>
    </source>
</evidence>
<evidence type="ECO:0000256" key="2">
    <source>
        <dbReference type="ARBA" id="ARBA00022741"/>
    </source>
</evidence>
<evidence type="ECO:0000256" key="4">
    <source>
        <dbReference type="ARBA" id="ARBA00023134"/>
    </source>
</evidence>
<reference evidence="9" key="1">
    <citation type="submission" date="2022-03" db="EMBL/GenBank/DDBJ databases">
        <authorList>
            <person name="Sayadi A."/>
        </authorList>
    </citation>
    <scope>NUCLEOTIDE SEQUENCE</scope>
</reference>